<sequence length="114" mass="12704">MVTLDKEMCTYCELVQTVLFVKCREFLQVLHQKLADGTLVEKTTAASMVWALVANNQKGKVVIKCSGIDAKLQEALNQLHLLSTNEDSETDEGIRIISSVLQIIYADSSTTRKQ</sequence>
<reference evidence="2" key="1">
    <citation type="submission" date="2020-01" db="EMBL/GenBank/DDBJ databases">
        <title>Draft genome sequence of the Termite Coptotermes fromosanus.</title>
        <authorList>
            <person name="Itakura S."/>
            <person name="Yosikawa Y."/>
            <person name="Umezawa K."/>
        </authorList>
    </citation>
    <scope>NUCLEOTIDE SEQUENCE [LARGE SCALE GENOMIC DNA]</scope>
</reference>
<proteinExistence type="predicted"/>
<gene>
    <name evidence="1" type="ORF">Cfor_01267</name>
</gene>
<protein>
    <submittedName>
        <fullName evidence="1">Uncharacterized protein</fullName>
    </submittedName>
</protein>
<organism evidence="1 2">
    <name type="scientific">Coptotermes formosanus</name>
    <name type="common">Formosan subterranean termite</name>
    <dbReference type="NCBI Taxonomy" id="36987"/>
    <lineage>
        <taxon>Eukaryota</taxon>
        <taxon>Metazoa</taxon>
        <taxon>Ecdysozoa</taxon>
        <taxon>Arthropoda</taxon>
        <taxon>Hexapoda</taxon>
        <taxon>Insecta</taxon>
        <taxon>Pterygota</taxon>
        <taxon>Neoptera</taxon>
        <taxon>Polyneoptera</taxon>
        <taxon>Dictyoptera</taxon>
        <taxon>Blattodea</taxon>
        <taxon>Blattoidea</taxon>
        <taxon>Termitoidae</taxon>
        <taxon>Rhinotermitidae</taxon>
        <taxon>Coptotermes</taxon>
    </lineage>
</organism>
<dbReference type="Proteomes" id="UP000502823">
    <property type="component" value="Unassembled WGS sequence"/>
</dbReference>
<comment type="caution">
    <text evidence="1">The sequence shown here is derived from an EMBL/GenBank/DDBJ whole genome shotgun (WGS) entry which is preliminary data.</text>
</comment>
<dbReference type="EMBL" id="BLKM01001878">
    <property type="protein sequence ID" value="GFG40351.1"/>
    <property type="molecule type" value="Genomic_DNA"/>
</dbReference>
<dbReference type="AlphaFoldDB" id="A0A6L2Q606"/>
<dbReference type="OrthoDB" id="428850at2759"/>
<evidence type="ECO:0000313" key="1">
    <source>
        <dbReference type="EMBL" id="GFG40351.1"/>
    </source>
</evidence>
<evidence type="ECO:0000313" key="2">
    <source>
        <dbReference type="Proteomes" id="UP000502823"/>
    </source>
</evidence>
<name>A0A6L2Q606_COPFO</name>
<dbReference type="InParanoid" id="A0A6L2Q606"/>
<keyword evidence="2" id="KW-1185">Reference proteome</keyword>
<accession>A0A6L2Q606</accession>